<evidence type="ECO:0000256" key="5">
    <source>
        <dbReference type="ARBA" id="ARBA00022989"/>
    </source>
</evidence>
<dbReference type="EMBL" id="GECZ01002335">
    <property type="protein sequence ID" value="JAS67434.1"/>
    <property type="molecule type" value="Transcribed_RNA"/>
</dbReference>
<feature type="transmembrane region" description="Helical" evidence="7">
    <location>
        <begin position="135"/>
        <end position="159"/>
    </location>
</feature>
<name>A0A1B6GYD6_9HEMI</name>
<dbReference type="Pfam" id="PF03208">
    <property type="entry name" value="PRA1"/>
    <property type="match status" value="1"/>
</dbReference>
<evidence type="ECO:0000256" key="4">
    <source>
        <dbReference type="ARBA" id="ARBA00022692"/>
    </source>
</evidence>
<dbReference type="GO" id="GO:0016020">
    <property type="term" value="C:membrane"/>
    <property type="evidence" value="ECO:0007669"/>
    <property type="project" value="UniProtKB-SubCell"/>
</dbReference>
<sequence length="195" mass="21424">MADVEIDVSGTMSTPSSQDKSSGSGFQLPQSLSVRAWLSQCYQNLRPWSTFFNTSHFKPPPGIQQLTKRLMKNAVYFLSNYVVIVFILALYCLITTPLLLLAVCASLGVCYSLSRRNAQRPLVLMGRTLTMEQQYALVAGCSIPVFVLVGAGSAMFWVLGASLFFTTLHAAFFNIAAISTDQDDQFDGISVLEEI</sequence>
<evidence type="ECO:0000256" key="2">
    <source>
        <dbReference type="ARBA" id="ARBA00004234"/>
    </source>
</evidence>
<proteinExistence type="inferred from homology"/>
<evidence type="ECO:0000256" key="1">
    <source>
        <dbReference type="ARBA" id="ARBA00004141"/>
    </source>
</evidence>
<dbReference type="AlphaFoldDB" id="A0A1B6GYD6"/>
<keyword evidence="6 7" id="KW-0472">Membrane</keyword>
<feature type="compositionally biased region" description="Polar residues" evidence="8">
    <location>
        <begin position="10"/>
        <end position="25"/>
    </location>
</feature>
<keyword evidence="5 7" id="KW-1133">Transmembrane helix</keyword>
<accession>A0A1B6GYD6</accession>
<comment type="similarity">
    <text evidence="3 7">Belongs to the PRA1 family.</text>
</comment>
<evidence type="ECO:0000256" key="7">
    <source>
        <dbReference type="RuleBase" id="RU363107"/>
    </source>
</evidence>
<gene>
    <name evidence="9" type="ORF">g.19224</name>
</gene>
<keyword evidence="4 7" id="KW-0812">Transmembrane</keyword>
<comment type="subcellular location">
    <subcellularLocation>
        <location evidence="2">Cytoplasmic vesicle</location>
        <location evidence="2">Secretory vesicle</location>
        <location evidence="2">Synaptic vesicle</location>
    </subcellularLocation>
    <subcellularLocation>
        <location evidence="1 7">Membrane</location>
        <topology evidence="1 7">Multi-pass membrane protein</topology>
    </subcellularLocation>
</comment>
<feature type="transmembrane region" description="Helical" evidence="7">
    <location>
        <begin position="97"/>
        <end position="114"/>
    </location>
</feature>
<evidence type="ECO:0000256" key="8">
    <source>
        <dbReference type="SAM" id="MobiDB-lite"/>
    </source>
</evidence>
<dbReference type="InterPro" id="IPR004895">
    <property type="entry name" value="Prenylated_rab_accept_PRA1"/>
</dbReference>
<organism evidence="9">
    <name type="scientific">Cuerna arida</name>
    <dbReference type="NCBI Taxonomy" id="1464854"/>
    <lineage>
        <taxon>Eukaryota</taxon>
        <taxon>Metazoa</taxon>
        <taxon>Ecdysozoa</taxon>
        <taxon>Arthropoda</taxon>
        <taxon>Hexapoda</taxon>
        <taxon>Insecta</taxon>
        <taxon>Pterygota</taxon>
        <taxon>Neoptera</taxon>
        <taxon>Paraneoptera</taxon>
        <taxon>Hemiptera</taxon>
        <taxon>Auchenorrhyncha</taxon>
        <taxon>Membracoidea</taxon>
        <taxon>Cicadellidae</taxon>
        <taxon>Cicadellinae</taxon>
        <taxon>Proconiini</taxon>
        <taxon>Cuerna</taxon>
    </lineage>
</organism>
<feature type="transmembrane region" description="Helical" evidence="7">
    <location>
        <begin position="74"/>
        <end position="91"/>
    </location>
</feature>
<dbReference type="GO" id="GO:0008021">
    <property type="term" value="C:synaptic vesicle"/>
    <property type="evidence" value="ECO:0007669"/>
    <property type="project" value="UniProtKB-SubCell"/>
</dbReference>
<dbReference type="PANTHER" id="PTHR19317">
    <property type="entry name" value="PRENYLATED RAB ACCEPTOR 1-RELATED"/>
    <property type="match status" value="1"/>
</dbReference>
<evidence type="ECO:0000313" key="9">
    <source>
        <dbReference type="EMBL" id="JAS67434.1"/>
    </source>
</evidence>
<protein>
    <recommendedName>
        <fullName evidence="7">PRA1 family protein</fullName>
    </recommendedName>
</protein>
<dbReference type="GO" id="GO:0005794">
    <property type="term" value="C:Golgi apparatus"/>
    <property type="evidence" value="ECO:0007669"/>
    <property type="project" value="TreeGrafter"/>
</dbReference>
<reference evidence="9" key="1">
    <citation type="submission" date="2015-11" db="EMBL/GenBank/DDBJ databases">
        <title>De novo transcriptome assembly of four potential Pierce s Disease insect vectors from Arizona vineyards.</title>
        <authorList>
            <person name="Tassone E.E."/>
        </authorList>
    </citation>
    <scope>NUCLEOTIDE SEQUENCE</scope>
</reference>
<evidence type="ECO:0000256" key="3">
    <source>
        <dbReference type="ARBA" id="ARBA00006483"/>
    </source>
</evidence>
<dbReference type="PANTHER" id="PTHR19317:SF0">
    <property type="entry name" value="PRENYLATED RAB ACCEPTOR PROTEIN 1"/>
    <property type="match status" value="1"/>
</dbReference>
<feature type="region of interest" description="Disordered" evidence="8">
    <location>
        <begin position="1"/>
        <end position="25"/>
    </location>
</feature>
<evidence type="ECO:0000256" key="6">
    <source>
        <dbReference type="ARBA" id="ARBA00023136"/>
    </source>
</evidence>